<evidence type="ECO:0000313" key="1">
    <source>
        <dbReference type="EMBL" id="KAI4324642.1"/>
    </source>
</evidence>
<evidence type="ECO:0000313" key="2">
    <source>
        <dbReference type="Proteomes" id="UP001057402"/>
    </source>
</evidence>
<sequence length="107" mass="11959">MVVQFINCSPGQYDALGEYARVLEAAQDDIILETGRNDGNLYTEANKGTTICYAHGKCTQDITSQQCSNCLRAVRIAMNRECRNSIGAHCKVGSCEFRYEEYEFDDG</sequence>
<dbReference type="Proteomes" id="UP001057402">
    <property type="component" value="Chromosome 9"/>
</dbReference>
<comment type="caution">
    <text evidence="1">The sequence shown here is derived from an EMBL/GenBank/DDBJ whole genome shotgun (WGS) entry which is preliminary data.</text>
</comment>
<dbReference type="EMBL" id="CM042888">
    <property type="protein sequence ID" value="KAI4324642.1"/>
    <property type="molecule type" value="Genomic_DNA"/>
</dbReference>
<reference evidence="2" key="1">
    <citation type="journal article" date="2023" name="Front. Plant Sci.">
        <title>Chromosomal-level genome assembly of Melastoma candidum provides insights into trichome evolution.</title>
        <authorList>
            <person name="Zhong Y."/>
            <person name="Wu W."/>
            <person name="Sun C."/>
            <person name="Zou P."/>
            <person name="Liu Y."/>
            <person name="Dai S."/>
            <person name="Zhou R."/>
        </authorList>
    </citation>
    <scope>NUCLEOTIDE SEQUENCE [LARGE SCALE GENOMIC DNA]</scope>
</reference>
<protein>
    <submittedName>
        <fullName evidence="1">Uncharacterized protein</fullName>
    </submittedName>
</protein>
<keyword evidence="2" id="KW-1185">Reference proteome</keyword>
<name>A0ACB9MKC1_9MYRT</name>
<organism evidence="1 2">
    <name type="scientific">Melastoma candidum</name>
    <dbReference type="NCBI Taxonomy" id="119954"/>
    <lineage>
        <taxon>Eukaryota</taxon>
        <taxon>Viridiplantae</taxon>
        <taxon>Streptophyta</taxon>
        <taxon>Embryophyta</taxon>
        <taxon>Tracheophyta</taxon>
        <taxon>Spermatophyta</taxon>
        <taxon>Magnoliopsida</taxon>
        <taxon>eudicotyledons</taxon>
        <taxon>Gunneridae</taxon>
        <taxon>Pentapetalae</taxon>
        <taxon>rosids</taxon>
        <taxon>malvids</taxon>
        <taxon>Myrtales</taxon>
        <taxon>Melastomataceae</taxon>
        <taxon>Melastomatoideae</taxon>
        <taxon>Melastomateae</taxon>
        <taxon>Melastoma</taxon>
    </lineage>
</organism>
<proteinExistence type="predicted"/>
<gene>
    <name evidence="1" type="ORF">MLD38_030111</name>
</gene>
<accession>A0ACB9MKC1</accession>